<dbReference type="InterPro" id="IPR000577">
    <property type="entry name" value="Carb_kinase_FGGY"/>
</dbReference>
<proteinExistence type="inferred from homology"/>
<evidence type="ECO:0000256" key="2">
    <source>
        <dbReference type="ARBA" id="ARBA00022679"/>
    </source>
</evidence>
<dbReference type="GO" id="GO:0006071">
    <property type="term" value="P:glycerol metabolic process"/>
    <property type="evidence" value="ECO:0007669"/>
    <property type="project" value="TreeGrafter"/>
</dbReference>
<sequence length="494" mass="54584">MSSASTHLAIDLGASSGRVMAGFLENNQLKLAECHRFVNDPVFIQQSMQWNVHGLWSEIQNGLRKAANEYKNIRSAGVDTWGVDYALLDDQDLVAGPIRHYRDARTRGMMQRAWEIVPRDQIFQATGLQFMELNTLFQLVAARLNHERSLDVANGMLLMGDFFHWLLTGQRSVDVTNASTTQLLDPRTQQWSTDLIRRFNLPPAIFRDCIQPGTSLGPIQTSVAETTGLGNVEVIVPATHDTASAVIAVPAKNFAPEKPDWCYISSGTWSLMGCELSHPLVNERCSELNFTNEGGIHGSTRLLKNICGLWIFQQIRKSLDRRGAAESWDEMVARASEAAPFSLYLDPDDDAFVAPSDMVDAVIGYAARTGQHAPENNGVLYRSALEGLVFRYRDCLTMLESLVEHRIEVIHIVGGGSRNKLLCQMTADACDRPVVAGPVEATAAGNVVVQMLGCGEINNITEARQLISNSFGTEHYLPKNTETWSEAASRFASQ</sequence>
<protein>
    <submittedName>
        <fullName evidence="10">Rhamnulokinase</fullName>
        <ecNumber evidence="10">2.7.1.5</ecNumber>
    </submittedName>
</protein>
<reference evidence="10 11" key="1">
    <citation type="submission" date="2019-02" db="EMBL/GenBank/DDBJ databases">
        <title>Deep-cultivation of Planctomycetes and their phenomic and genomic characterization uncovers novel biology.</title>
        <authorList>
            <person name="Wiegand S."/>
            <person name="Jogler M."/>
            <person name="Boedeker C."/>
            <person name="Pinto D."/>
            <person name="Vollmers J."/>
            <person name="Rivas-Marin E."/>
            <person name="Kohn T."/>
            <person name="Peeters S.H."/>
            <person name="Heuer A."/>
            <person name="Rast P."/>
            <person name="Oberbeckmann S."/>
            <person name="Bunk B."/>
            <person name="Jeske O."/>
            <person name="Meyerdierks A."/>
            <person name="Storesund J.E."/>
            <person name="Kallscheuer N."/>
            <person name="Luecker S."/>
            <person name="Lage O.M."/>
            <person name="Pohl T."/>
            <person name="Merkel B.J."/>
            <person name="Hornburger P."/>
            <person name="Mueller R.-W."/>
            <person name="Bruemmer F."/>
            <person name="Labrenz M."/>
            <person name="Spormann A.M."/>
            <person name="Op Den Camp H."/>
            <person name="Overmann J."/>
            <person name="Amann R."/>
            <person name="Jetten M.S.M."/>
            <person name="Mascher T."/>
            <person name="Medema M.H."/>
            <person name="Devos D.P."/>
            <person name="Kaster A.-K."/>
            <person name="Ovreas L."/>
            <person name="Rohde M."/>
            <person name="Galperin M.Y."/>
            <person name="Jogler C."/>
        </authorList>
    </citation>
    <scope>NUCLEOTIDE SEQUENCE [LARGE SCALE GENOMIC DNA]</scope>
    <source>
        <strain evidence="10 11">Poly41</strain>
    </source>
</reference>
<feature type="domain" description="Carbohydrate kinase FGGY C-terminal" evidence="9">
    <location>
        <begin position="262"/>
        <end position="452"/>
    </location>
</feature>
<keyword evidence="5" id="KW-0067">ATP-binding</keyword>
<dbReference type="Gene3D" id="3.30.420.40">
    <property type="match status" value="2"/>
</dbReference>
<evidence type="ECO:0000259" key="9">
    <source>
        <dbReference type="Pfam" id="PF02782"/>
    </source>
</evidence>
<evidence type="ECO:0000256" key="7">
    <source>
        <dbReference type="ARBA" id="ARBA00023308"/>
    </source>
</evidence>
<dbReference type="Pfam" id="PF00370">
    <property type="entry name" value="FGGY_N"/>
    <property type="match status" value="1"/>
</dbReference>
<dbReference type="PANTHER" id="PTHR10196:SF93">
    <property type="entry name" value="L-RHAMNULOKINASE"/>
    <property type="match status" value="1"/>
</dbReference>
<dbReference type="AlphaFoldDB" id="A0A5C6D555"/>
<dbReference type="InterPro" id="IPR013449">
    <property type="entry name" value="Rhamnulokinase"/>
</dbReference>
<dbReference type="EC" id="2.7.1.5" evidence="10"/>
<evidence type="ECO:0000256" key="3">
    <source>
        <dbReference type="ARBA" id="ARBA00022741"/>
    </source>
</evidence>
<keyword evidence="2 10" id="KW-0808">Transferase</keyword>
<keyword evidence="6" id="KW-1015">Disulfide bond</keyword>
<keyword evidence="4 10" id="KW-0418">Kinase</keyword>
<dbReference type="GO" id="GO:0019301">
    <property type="term" value="P:rhamnose catabolic process"/>
    <property type="evidence" value="ECO:0007669"/>
    <property type="project" value="InterPro"/>
</dbReference>
<dbReference type="InterPro" id="IPR018485">
    <property type="entry name" value="FGGY_C"/>
</dbReference>
<keyword evidence="3" id="KW-0547">Nucleotide-binding</keyword>
<dbReference type="Proteomes" id="UP000319143">
    <property type="component" value="Unassembled WGS sequence"/>
</dbReference>
<dbReference type="GO" id="GO:0005524">
    <property type="term" value="F:ATP binding"/>
    <property type="evidence" value="ECO:0007669"/>
    <property type="project" value="UniProtKB-KW"/>
</dbReference>
<dbReference type="OrthoDB" id="9761504at2"/>
<dbReference type="RefSeq" id="WP_146531177.1">
    <property type="nucleotide sequence ID" value="NZ_SJPV01000019.1"/>
</dbReference>
<dbReference type="GO" id="GO:0008993">
    <property type="term" value="F:rhamnulokinase activity"/>
    <property type="evidence" value="ECO:0007669"/>
    <property type="project" value="UniProtKB-EC"/>
</dbReference>
<evidence type="ECO:0000259" key="8">
    <source>
        <dbReference type="Pfam" id="PF00370"/>
    </source>
</evidence>
<dbReference type="CDD" id="cd07771">
    <property type="entry name" value="ASKHA_NBD_FGGY_RhaB-like"/>
    <property type="match status" value="1"/>
</dbReference>
<name>A0A5C6D555_9BACT</name>
<accession>A0A5C6D555</accession>
<organism evidence="10 11">
    <name type="scientific">Novipirellula artificiosorum</name>
    <dbReference type="NCBI Taxonomy" id="2528016"/>
    <lineage>
        <taxon>Bacteria</taxon>
        <taxon>Pseudomonadati</taxon>
        <taxon>Planctomycetota</taxon>
        <taxon>Planctomycetia</taxon>
        <taxon>Pirellulales</taxon>
        <taxon>Pirellulaceae</taxon>
        <taxon>Novipirellula</taxon>
    </lineage>
</organism>
<evidence type="ECO:0000256" key="4">
    <source>
        <dbReference type="ARBA" id="ARBA00022777"/>
    </source>
</evidence>
<evidence type="ECO:0000313" key="11">
    <source>
        <dbReference type="Proteomes" id="UP000319143"/>
    </source>
</evidence>
<dbReference type="SUPFAM" id="SSF53067">
    <property type="entry name" value="Actin-like ATPase domain"/>
    <property type="match status" value="2"/>
</dbReference>
<gene>
    <name evidence="10" type="primary">rhaB</name>
    <name evidence="10" type="ORF">Poly41_64930</name>
</gene>
<evidence type="ECO:0000256" key="6">
    <source>
        <dbReference type="ARBA" id="ARBA00023157"/>
    </source>
</evidence>
<dbReference type="GO" id="GO:0005829">
    <property type="term" value="C:cytosol"/>
    <property type="evidence" value="ECO:0007669"/>
    <property type="project" value="TreeGrafter"/>
</dbReference>
<dbReference type="EMBL" id="SJPV01000019">
    <property type="protein sequence ID" value="TWU31024.1"/>
    <property type="molecule type" value="Genomic_DNA"/>
</dbReference>
<dbReference type="InterPro" id="IPR043129">
    <property type="entry name" value="ATPase_NBD"/>
</dbReference>
<feature type="domain" description="Carbohydrate kinase FGGY N-terminal" evidence="8">
    <location>
        <begin position="8"/>
        <end position="247"/>
    </location>
</feature>
<evidence type="ECO:0000256" key="1">
    <source>
        <dbReference type="ARBA" id="ARBA00009156"/>
    </source>
</evidence>
<keyword evidence="11" id="KW-1185">Reference proteome</keyword>
<comment type="similarity">
    <text evidence="1">Belongs to the FGGY kinase family.</text>
</comment>
<dbReference type="InterPro" id="IPR018484">
    <property type="entry name" value="FGGY_N"/>
</dbReference>
<keyword evidence="7" id="KW-0684">Rhamnose metabolism</keyword>
<dbReference type="PIRSF" id="PIRSF000538">
    <property type="entry name" value="GlpK"/>
    <property type="match status" value="1"/>
</dbReference>
<comment type="caution">
    <text evidence="10">The sequence shown here is derived from an EMBL/GenBank/DDBJ whole genome shotgun (WGS) entry which is preliminary data.</text>
</comment>
<evidence type="ECO:0000256" key="5">
    <source>
        <dbReference type="ARBA" id="ARBA00022840"/>
    </source>
</evidence>
<dbReference type="PANTHER" id="PTHR10196">
    <property type="entry name" value="SUGAR KINASE"/>
    <property type="match status" value="1"/>
</dbReference>
<evidence type="ECO:0000313" key="10">
    <source>
        <dbReference type="EMBL" id="TWU31024.1"/>
    </source>
</evidence>
<dbReference type="Pfam" id="PF02782">
    <property type="entry name" value="FGGY_C"/>
    <property type="match status" value="1"/>
</dbReference>
<dbReference type="GO" id="GO:0004370">
    <property type="term" value="F:glycerol kinase activity"/>
    <property type="evidence" value="ECO:0007669"/>
    <property type="project" value="TreeGrafter"/>
</dbReference>